<accession>A0A6M5Y7W0</accession>
<dbReference type="Pfam" id="PF00072">
    <property type="entry name" value="Response_reg"/>
    <property type="match status" value="1"/>
</dbReference>
<dbReference type="InterPro" id="IPR052893">
    <property type="entry name" value="TCS_response_regulator"/>
</dbReference>
<dbReference type="SUPFAM" id="SSF52172">
    <property type="entry name" value="CheY-like"/>
    <property type="match status" value="1"/>
</dbReference>
<dbReference type="CDD" id="cd17557">
    <property type="entry name" value="REC_Rcp-like"/>
    <property type="match status" value="1"/>
</dbReference>
<dbReference type="AlphaFoldDB" id="A0A6M5Y7W0"/>
<feature type="domain" description="Response regulatory" evidence="2">
    <location>
        <begin position="2"/>
        <end position="122"/>
    </location>
</feature>
<dbReference type="PANTHER" id="PTHR44520">
    <property type="entry name" value="RESPONSE REGULATOR RCP1-RELATED"/>
    <property type="match status" value="1"/>
</dbReference>
<dbReference type="GO" id="GO:0000160">
    <property type="term" value="P:phosphorelay signal transduction system"/>
    <property type="evidence" value="ECO:0007669"/>
    <property type="project" value="InterPro"/>
</dbReference>
<evidence type="ECO:0000313" key="3">
    <source>
        <dbReference type="EMBL" id="QJW89223.1"/>
    </source>
</evidence>
<organism evidence="3 4">
    <name type="scientific">Spirosoma taeanense</name>
    <dbReference type="NCBI Taxonomy" id="2735870"/>
    <lineage>
        <taxon>Bacteria</taxon>
        <taxon>Pseudomonadati</taxon>
        <taxon>Bacteroidota</taxon>
        <taxon>Cytophagia</taxon>
        <taxon>Cytophagales</taxon>
        <taxon>Cytophagaceae</taxon>
        <taxon>Spirosoma</taxon>
    </lineage>
</organism>
<dbReference type="Gene3D" id="3.40.50.2300">
    <property type="match status" value="1"/>
</dbReference>
<dbReference type="Proteomes" id="UP000502756">
    <property type="component" value="Chromosome"/>
</dbReference>
<dbReference type="InterPro" id="IPR011006">
    <property type="entry name" value="CheY-like_superfamily"/>
</dbReference>
<keyword evidence="1" id="KW-0597">Phosphoprotein</keyword>
<dbReference type="PROSITE" id="PS50110">
    <property type="entry name" value="RESPONSE_REGULATORY"/>
    <property type="match status" value="1"/>
</dbReference>
<proteinExistence type="predicted"/>
<dbReference type="SMART" id="SM00448">
    <property type="entry name" value="REC"/>
    <property type="match status" value="1"/>
</dbReference>
<gene>
    <name evidence="3" type="ORF">HNV11_07360</name>
</gene>
<evidence type="ECO:0000256" key="1">
    <source>
        <dbReference type="PROSITE-ProRule" id="PRU00169"/>
    </source>
</evidence>
<dbReference type="InterPro" id="IPR001789">
    <property type="entry name" value="Sig_transdc_resp-reg_receiver"/>
</dbReference>
<reference evidence="3 4" key="1">
    <citation type="submission" date="2020-05" db="EMBL/GenBank/DDBJ databases">
        <title>Genome sequencing of Spirosoma sp. TS118.</title>
        <authorList>
            <person name="Lee J.-H."/>
            <person name="Jeong S."/>
            <person name="Zhao L."/>
            <person name="Jung J.-H."/>
            <person name="Kim M.-K."/>
            <person name="Lim S."/>
        </authorList>
    </citation>
    <scope>NUCLEOTIDE SEQUENCE [LARGE SCALE GENOMIC DNA]</scope>
    <source>
        <strain evidence="3 4">TS118</strain>
    </source>
</reference>
<dbReference type="PANTHER" id="PTHR44520:SF2">
    <property type="entry name" value="RESPONSE REGULATOR RCP1"/>
    <property type="match status" value="1"/>
</dbReference>
<feature type="modified residue" description="4-aspartylphosphate" evidence="1">
    <location>
        <position position="55"/>
    </location>
</feature>
<dbReference type="KEGG" id="stae:HNV11_07360"/>
<evidence type="ECO:0000313" key="4">
    <source>
        <dbReference type="Proteomes" id="UP000502756"/>
    </source>
</evidence>
<evidence type="ECO:0000259" key="2">
    <source>
        <dbReference type="PROSITE" id="PS50110"/>
    </source>
</evidence>
<keyword evidence="4" id="KW-1185">Reference proteome</keyword>
<dbReference type="EMBL" id="CP053435">
    <property type="protein sequence ID" value="QJW89223.1"/>
    <property type="molecule type" value="Genomic_DNA"/>
</dbReference>
<name>A0A6M5Y7W0_9BACT</name>
<protein>
    <submittedName>
        <fullName evidence="3">Response regulator</fullName>
    </submittedName>
</protein>
<dbReference type="RefSeq" id="WP_171739062.1">
    <property type="nucleotide sequence ID" value="NZ_CP053435.1"/>
</dbReference>
<sequence length="137" mass="15374">MELLLVDDDATDRELFAHAVSMTGKEHKIQEAQNGEVALQYLHSANHLPDLIILDLNMPIKDGRETLAELKASPRLRNIPVCIMSTSSAPFDIESAYNTGANLFLVKPFDFKKLIEMLTSLLTLFSTYVTLPNRRLS</sequence>